<dbReference type="InterPro" id="IPR007759">
    <property type="entry name" value="Asxl_HARE-HTH"/>
</dbReference>
<dbReference type="HAMAP" id="MF_00357">
    <property type="entry name" value="RNApol_bact_RpoE"/>
    <property type="match status" value="1"/>
</dbReference>
<dbReference type="STRING" id="1601833.SAMN05518684_11074"/>
<dbReference type="OrthoDB" id="401223at2"/>
<evidence type="ECO:0000313" key="10">
    <source>
        <dbReference type="Proteomes" id="UP000198571"/>
    </source>
</evidence>
<dbReference type="Gene3D" id="1.10.10.1250">
    <property type="entry name" value="RNA polymerase, subunit delta, N-terminal domain"/>
    <property type="match status" value="1"/>
</dbReference>
<evidence type="ECO:0000256" key="7">
    <source>
        <dbReference type="SAM" id="MobiDB-lite"/>
    </source>
</evidence>
<proteinExistence type="inferred from homology"/>
<dbReference type="PROSITE" id="PS51913">
    <property type="entry name" value="HTH_HARE"/>
    <property type="match status" value="1"/>
</dbReference>
<protein>
    <recommendedName>
        <fullName evidence="6">Probable DNA-directed RNA polymerase subunit delta</fullName>
    </recommendedName>
    <alternativeName>
        <fullName evidence="6">RNAP delta factor</fullName>
    </alternativeName>
</protein>
<feature type="domain" description="HTH HARE-type" evidence="8">
    <location>
        <begin position="14"/>
        <end position="81"/>
    </location>
</feature>
<sequence length="168" mass="19808">MSLKDFTEEQLQETSMIEIANELLTEQNNPIEYHSLLKQVGEAKGLSDEQLTNRISHLYTEMSMDGRFVNLGDNRWGLRSWYPFDQTEEDLSQEATKARKKRAKEKEEEEGFYDDLSEDFDEFEDLEDELDDLANEEDTDFDEVEDDDFTDTNDDNETSDEETEEDER</sequence>
<keyword evidence="10" id="KW-1185">Reference proteome</keyword>
<name>A0A1H9VBG6_9BACI</name>
<accession>A0A1H9VBG6</accession>
<dbReference type="GO" id="GO:0003899">
    <property type="term" value="F:DNA-directed RNA polymerase activity"/>
    <property type="evidence" value="ECO:0007669"/>
    <property type="project" value="UniProtKB-UniRule"/>
</dbReference>
<reference evidence="10" key="1">
    <citation type="submission" date="2016-10" db="EMBL/GenBank/DDBJ databases">
        <authorList>
            <person name="Varghese N."/>
            <person name="Submissions S."/>
        </authorList>
    </citation>
    <scope>NUCLEOTIDE SEQUENCE [LARGE SCALE GENOMIC DNA]</scope>
    <source>
        <strain evidence="10">S9</strain>
    </source>
</reference>
<evidence type="ECO:0000256" key="5">
    <source>
        <dbReference type="ARBA" id="ARBA00023163"/>
    </source>
</evidence>
<dbReference type="Proteomes" id="UP000198571">
    <property type="component" value="Unassembled WGS sequence"/>
</dbReference>
<keyword evidence="3 6" id="KW-0808">Transferase</keyword>
<feature type="compositionally biased region" description="Acidic residues" evidence="7">
    <location>
        <begin position="107"/>
        <end position="168"/>
    </location>
</feature>
<dbReference type="NCBIfam" id="TIGR04567">
    <property type="entry name" value="RNAP_delt_lowGC"/>
    <property type="match status" value="1"/>
</dbReference>
<evidence type="ECO:0000256" key="2">
    <source>
        <dbReference type="ARBA" id="ARBA00022478"/>
    </source>
</evidence>
<evidence type="ECO:0000259" key="8">
    <source>
        <dbReference type="PROSITE" id="PS51913"/>
    </source>
</evidence>
<comment type="subunit">
    <text evidence="6">RNAP is composed of a core of 2 alpha, a beta and a beta' subunits. The core is associated with a delta subunit and one of several sigma factors.</text>
</comment>
<comment type="similarity">
    <text evidence="1 6">Belongs to the RpoE family.</text>
</comment>
<dbReference type="GO" id="GO:0000428">
    <property type="term" value="C:DNA-directed RNA polymerase complex"/>
    <property type="evidence" value="ECO:0007669"/>
    <property type="project" value="UniProtKB-KW"/>
</dbReference>
<keyword evidence="5 6" id="KW-0804">Transcription</keyword>
<dbReference type="EMBL" id="FOGT01000010">
    <property type="protein sequence ID" value="SES19160.1"/>
    <property type="molecule type" value="Genomic_DNA"/>
</dbReference>
<keyword evidence="2 6" id="KW-0240">DNA-directed RNA polymerase</keyword>
<dbReference type="GO" id="GO:0006351">
    <property type="term" value="P:DNA-templated transcription"/>
    <property type="evidence" value="ECO:0007669"/>
    <property type="project" value="InterPro"/>
</dbReference>
<feature type="region of interest" description="Disordered" evidence="7">
    <location>
        <begin position="83"/>
        <end position="168"/>
    </location>
</feature>
<organism evidence="9 10">
    <name type="scientific">Salipaludibacillus aurantiacus</name>
    <dbReference type="NCBI Taxonomy" id="1601833"/>
    <lineage>
        <taxon>Bacteria</taxon>
        <taxon>Bacillati</taxon>
        <taxon>Bacillota</taxon>
        <taxon>Bacilli</taxon>
        <taxon>Bacillales</taxon>
        <taxon>Bacillaceae</taxon>
    </lineage>
</organism>
<evidence type="ECO:0000256" key="6">
    <source>
        <dbReference type="HAMAP-Rule" id="MF_00357"/>
    </source>
</evidence>
<comment type="function">
    <text evidence="6">Participates in both the initiation and recycling phases of transcription. In the presence of the delta subunit, RNAP displays an increased specificity of transcription, a decreased affinity for nucleic acids, and an increased efficiency of RNA synthesis because of enhanced recycling.</text>
</comment>
<gene>
    <name evidence="6" type="primary">rpoE</name>
    <name evidence="9" type="ORF">SAMN05518684_11074</name>
</gene>
<dbReference type="InterPro" id="IPR029757">
    <property type="entry name" value="RpoE"/>
</dbReference>
<dbReference type="RefSeq" id="WP_093052992.1">
    <property type="nucleotide sequence ID" value="NZ_FOGT01000010.1"/>
</dbReference>
<dbReference type="InterPro" id="IPR038087">
    <property type="entry name" value="RNAP_delta_N_dom_sf"/>
</dbReference>
<evidence type="ECO:0000313" key="9">
    <source>
        <dbReference type="EMBL" id="SES19160.1"/>
    </source>
</evidence>
<dbReference type="AlphaFoldDB" id="A0A1H9VBG6"/>
<evidence type="ECO:0000256" key="3">
    <source>
        <dbReference type="ARBA" id="ARBA00022679"/>
    </source>
</evidence>
<evidence type="ECO:0000256" key="4">
    <source>
        <dbReference type="ARBA" id="ARBA00022695"/>
    </source>
</evidence>
<dbReference type="GO" id="GO:0006355">
    <property type="term" value="P:regulation of DNA-templated transcription"/>
    <property type="evidence" value="ECO:0007669"/>
    <property type="project" value="UniProtKB-UniRule"/>
</dbReference>
<keyword evidence="4 6" id="KW-0548">Nucleotidyltransferase</keyword>
<dbReference type="Pfam" id="PF05066">
    <property type="entry name" value="HARE-HTH"/>
    <property type="match status" value="1"/>
</dbReference>
<evidence type="ECO:0000256" key="1">
    <source>
        <dbReference type="ARBA" id="ARBA00009828"/>
    </source>
</evidence>